<evidence type="ECO:0000313" key="2">
    <source>
        <dbReference type="EMBL" id="PIN25957.1"/>
    </source>
</evidence>
<keyword evidence="3" id="KW-1185">Reference proteome</keyword>
<proteinExistence type="predicted"/>
<evidence type="ECO:0000313" key="3">
    <source>
        <dbReference type="Proteomes" id="UP000231279"/>
    </source>
</evidence>
<sequence>MEKTYFQMAFLILLLSSVTSVQGKIGRTGVEEMKLLPRKLQHYSSSCGVCIYNFDCLRSGCGNICVVQDPDMLFGKCKYR</sequence>
<name>A0A2G9I868_9LAMI</name>
<accession>A0A2G9I868</accession>
<dbReference type="AlphaFoldDB" id="A0A2G9I868"/>
<evidence type="ECO:0000256" key="1">
    <source>
        <dbReference type="SAM" id="SignalP"/>
    </source>
</evidence>
<keyword evidence="1" id="KW-0732">Signal</keyword>
<dbReference type="EMBL" id="NKXS01000160">
    <property type="protein sequence ID" value="PIN25957.1"/>
    <property type="molecule type" value="Genomic_DNA"/>
</dbReference>
<protein>
    <submittedName>
        <fullName evidence="2">Uncharacterized protein</fullName>
    </submittedName>
</protein>
<feature type="signal peptide" evidence="1">
    <location>
        <begin position="1"/>
        <end position="23"/>
    </location>
</feature>
<feature type="chain" id="PRO_5013654864" evidence="1">
    <location>
        <begin position="24"/>
        <end position="80"/>
    </location>
</feature>
<reference evidence="3" key="1">
    <citation type="journal article" date="2018" name="Gigascience">
        <title>Genome assembly of the Pink Ipe (Handroanthus impetiginosus, Bignoniaceae), a highly valued, ecologically keystone Neotropical timber forest tree.</title>
        <authorList>
            <person name="Silva-Junior O.B."/>
            <person name="Grattapaglia D."/>
            <person name="Novaes E."/>
            <person name="Collevatti R.G."/>
        </authorList>
    </citation>
    <scope>NUCLEOTIDE SEQUENCE [LARGE SCALE GENOMIC DNA]</scope>
    <source>
        <strain evidence="3">cv. UFG-1</strain>
    </source>
</reference>
<comment type="caution">
    <text evidence="2">The sequence shown here is derived from an EMBL/GenBank/DDBJ whole genome shotgun (WGS) entry which is preliminary data.</text>
</comment>
<gene>
    <name evidence="2" type="ORF">CDL12_01293</name>
</gene>
<organism evidence="2 3">
    <name type="scientific">Handroanthus impetiginosus</name>
    <dbReference type="NCBI Taxonomy" id="429701"/>
    <lineage>
        <taxon>Eukaryota</taxon>
        <taxon>Viridiplantae</taxon>
        <taxon>Streptophyta</taxon>
        <taxon>Embryophyta</taxon>
        <taxon>Tracheophyta</taxon>
        <taxon>Spermatophyta</taxon>
        <taxon>Magnoliopsida</taxon>
        <taxon>eudicotyledons</taxon>
        <taxon>Gunneridae</taxon>
        <taxon>Pentapetalae</taxon>
        <taxon>asterids</taxon>
        <taxon>lamiids</taxon>
        <taxon>Lamiales</taxon>
        <taxon>Bignoniaceae</taxon>
        <taxon>Crescentiina</taxon>
        <taxon>Tabebuia alliance</taxon>
        <taxon>Handroanthus</taxon>
    </lineage>
</organism>
<dbReference type="Proteomes" id="UP000231279">
    <property type="component" value="Unassembled WGS sequence"/>
</dbReference>